<reference evidence="12" key="2">
    <citation type="submission" date="2025-08" db="UniProtKB">
        <authorList>
            <consortium name="RefSeq"/>
        </authorList>
    </citation>
    <scope>IDENTIFICATION</scope>
</reference>
<evidence type="ECO:0000313" key="11">
    <source>
        <dbReference type="Proteomes" id="UP001652582"/>
    </source>
</evidence>
<evidence type="ECO:0000256" key="1">
    <source>
        <dbReference type="ARBA" id="ARBA00001947"/>
    </source>
</evidence>
<protein>
    <recommendedName>
        <fullName evidence="5">allantoinase</fullName>
        <ecNumber evidence="5">3.5.2.5</ecNumber>
    </recommendedName>
</protein>
<dbReference type="InterPro" id="IPR002195">
    <property type="entry name" value="Dihydroorotase_CS"/>
</dbReference>
<dbReference type="NCBIfam" id="TIGR03178">
    <property type="entry name" value="allantoinase"/>
    <property type="match status" value="1"/>
</dbReference>
<dbReference type="Gene3D" id="3.20.20.140">
    <property type="entry name" value="Metal-dependent hydrolases"/>
    <property type="match status" value="1"/>
</dbReference>
<feature type="chain" id="PRO_5047436256" description="allantoinase" evidence="9">
    <location>
        <begin position="19"/>
        <end position="495"/>
    </location>
</feature>
<keyword evidence="7" id="KW-0378">Hydrolase</keyword>
<dbReference type="Proteomes" id="UP001652582">
    <property type="component" value="Chromosome 5"/>
</dbReference>
<dbReference type="Pfam" id="PF01979">
    <property type="entry name" value="Amidohydro_1"/>
    <property type="match status" value="1"/>
</dbReference>
<dbReference type="InterPro" id="IPR011059">
    <property type="entry name" value="Metal-dep_hydrolase_composite"/>
</dbReference>
<evidence type="ECO:0000259" key="10">
    <source>
        <dbReference type="Pfam" id="PF01979"/>
    </source>
</evidence>
<evidence type="ECO:0000256" key="6">
    <source>
        <dbReference type="ARBA" id="ARBA00022723"/>
    </source>
</evidence>
<name>A0ABM3LEM0_BICAN</name>
<feature type="domain" description="Amidohydrolase-related" evidence="10">
    <location>
        <begin position="85"/>
        <end position="470"/>
    </location>
</feature>
<evidence type="ECO:0000256" key="3">
    <source>
        <dbReference type="ARBA" id="ARBA00010368"/>
    </source>
</evidence>
<evidence type="ECO:0000256" key="8">
    <source>
        <dbReference type="ARBA" id="ARBA00022833"/>
    </source>
</evidence>
<dbReference type="RefSeq" id="XP_052737515.1">
    <property type="nucleotide sequence ID" value="XM_052881555.1"/>
</dbReference>
<evidence type="ECO:0000256" key="5">
    <source>
        <dbReference type="ARBA" id="ARBA00012863"/>
    </source>
</evidence>
<keyword evidence="9" id="KW-0732">Signal</keyword>
<evidence type="ECO:0000256" key="9">
    <source>
        <dbReference type="SAM" id="SignalP"/>
    </source>
</evidence>
<comment type="pathway">
    <text evidence="2">Nitrogen metabolism; (S)-allantoin degradation; allantoate from (S)-allantoin: step 1/1.</text>
</comment>
<dbReference type="EC" id="3.5.2.5" evidence="5"/>
<evidence type="ECO:0000256" key="4">
    <source>
        <dbReference type="ARBA" id="ARBA00011881"/>
    </source>
</evidence>
<dbReference type="GeneID" id="112050074"/>
<dbReference type="SUPFAM" id="SSF51556">
    <property type="entry name" value="Metallo-dependent hydrolases"/>
    <property type="match status" value="1"/>
</dbReference>
<keyword evidence="11" id="KW-1185">Reference proteome</keyword>
<dbReference type="InterPro" id="IPR050138">
    <property type="entry name" value="DHOase/Allantoinase_Hydrolase"/>
</dbReference>
<evidence type="ECO:0000256" key="2">
    <source>
        <dbReference type="ARBA" id="ARBA00004968"/>
    </source>
</evidence>
<proteinExistence type="inferred from homology"/>
<dbReference type="SUPFAM" id="SSF51338">
    <property type="entry name" value="Composite domain of metallo-dependent hydrolases"/>
    <property type="match status" value="1"/>
</dbReference>
<dbReference type="PROSITE" id="PS00482">
    <property type="entry name" value="DIHYDROOROTASE_1"/>
    <property type="match status" value="1"/>
</dbReference>
<evidence type="ECO:0000256" key="7">
    <source>
        <dbReference type="ARBA" id="ARBA00022801"/>
    </source>
</evidence>
<keyword evidence="6" id="KW-0479">Metal-binding</keyword>
<dbReference type="InterPro" id="IPR017593">
    <property type="entry name" value="Allantoinase"/>
</dbReference>
<organism evidence="11 12">
    <name type="scientific">Bicyclus anynana</name>
    <name type="common">Squinting bush brown butterfly</name>
    <dbReference type="NCBI Taxonomy" id="110368"/>
    <lineage>
        <taxon>Eukaryota</taxon>
        <taxon>Metazoa</taxon>
        <taxon>Ecdysozoa</taxon>
        <taxon>Arthropoda</taxon>
        <taxon>Hexapoda</taxon>
        <taxon>Insecta</taxon>
        <taxon>Pterygota</taxon>
        <taxon>Neoptera</taxon>
        <taxon>Endopterygota</taxon>
        <taxon>Lepidoptera</taxon>
        <taxon>Glossata</taxon>
        <taxon>Ditrysia</taxon>
        <taxon>Papilionoidea</taxon>
        <taxon>Nymphalidae</taxon>
        <taxon>Satyrinae</taxon>
        <taxon>Satyrini</taxon>
        <taxon>Mycalesina</taxon>
        <taxon>Bicyclus</taxon>
    </lineage>
</organism>
<gene>
    <name evidence="12" type="primary">LOC112050074</name>
</gene>
<dbReference type="InterPro" id="IPR032466">
    <property type="entry name" value="Metal_Hydrolase"/>
</dbReference>
<reference evidence="12" key="1">
    <citation type="journal article" date="2019" name="Proc. Natl. Acad. Sci. U.S.A.">
        <title>Phylogenomics reveals the evolutionary timing and pattern of butterflies and moths.</title>
        <authorList>
            <person name="Kawahara A.Y."/>
            <person name="Plotkin D."/>
            <person name="Espeland M."/>
            <person name="Meusemann K."/>
            <person name="Toussaint E.F.A."/>
            <person name="Donath A."/>
            <person name="Gimnich F."/>
            <person name="Frandsen P.B."/>
            <person name="Zwick A."/>
            <person name="Dos Reis M."/>
            <person name="Barber J.R."/>
            <person name="Peters R.S."/>
            <person name="Liu S."/>
            <person name="Zhou X."/>
            <person name="Mayer C."/>
            <person name="Podsiadlowski L."/>
            <person name="Storer C."/>
            <person name="Yack J.E."/>
            <person name="Misof B."/>
            <person name="Breinholt J.W."/>
        </authorList>
    </citation>
    <scope>NUCLEOTIDE SEQUENCE</scope>
</reference>
<sequence length="495" mass="54693">MPLHYLFIFTLLVTDISCRGFKVENRQRQLFLSRNVVTDSGQFDGGVLVDENGKIAGVYTRESIIDLLSEDEGSLEVIDGGKWALMAGGVDSHVHVNEPGRTTWEGYVTATRAAAAGGFTTIVDMPLNSIPPTTTIENFKIKTSAAKEEAYVDVAFWGGIVPGNEVELQNLVKAGVVGFKGFLIDSGVAEFPNVDTDDLEKIFTTLNGTNVVLAFHAEYPISKAKDDGQCEGCDPHVYDTYLASRPPEMELEAVSLLAKYIPRYDVHVHVVHVSAADVVPILEQAREQRIMGGSTRWRGGVTAETCHHYLTLSSEQIPPGHSEYKCSPPIRNVTNKLKLWEYIRDRRIDLIASDHSPTVAERKTSDLMTAWGGISSVQFGLSLFWTEAKARGYSLRTLSHYLSAGPANLVGLRSRKGALKPGFDADLVFFDPDASFVVTPDIIVYKNKISPYMYRVLNGKVMQTYLRGKLIYTDGEVLENPQGQLLINEDVLKKL</sequence>
<comment type="cofactor">
    <cofactor evidence="1">
        <name>Zn(2+)</name>
        <dbReference type="ChEBI" id="CHEBI:29105"/>
    </cofactor>
</comment>
<accession>A0ABM3LEM0</accession>
<keyword evidence="8" id="KW-0862">Zinc</keyword>
<feature type="signal peptide" evidence="9">
    <location>
        <begin position="1"/>
        <end position="18"/>
    </location>
</feature>
<evidence type="ECO:0000313" key="12">
    <source>
        <dbReference type="RefSeq" id="XP_052737515.1"/>
    </source>
</evidence>
<dbReference type="InterPro" id="IPR006680">
    <property type="entry name" value="Amidohydro-rel"/>
</dbReference>
<comment type="similarity">
    <text evidence="3">Belongs to the metallo-dependent hydrolases superfamily. Allantoinase family.</text>
</comment>
<dbReference type="PANTHER" id="PTHR43668">
    <property type="entry name" value="ALLANTOINASE"/>
    <property type="match status" value="1"/>
</dbReference>
<dbReference type="PANTHER" id="PTHR43668:SF2">
    <property type="entry name" value="ALLANTOINASE"/>
    <property type="match status" value="1"/>
</dbReference>
<comment type="subunit">
    <text evidence="4">Homotetramer.</text>
</comment>